<gene>
    <name evidence="1" type="ORF">FLSS-5_0034</name>
</gene>
<evidence type="ECO:0000313" key="1">
    <source>
        <dbReference type="EMBL" id="AGF92943.1"/>
    </source>
</evidence>
<dbReference type="PANTHER" id="PTHR18964">
    <property type="entry name" value="ROK (REPRESSOR, ORF, KINASE) FAMILY"/>
    <property type="match status" value="1"/>
</dbReference>
<name>M1QAG9_9ZZZZ</name>
<dbReference type="SUPFAM" id="SSF53067">
    <property type="entry name" value="Actin-like ATPase domain"/>
    <property type="match status" value="1"/>
</dbReference>
<sequence length="377" mass="41262">MNQLRVFKELYYESPLTKKELAETTDLSTPTVAKALSGLISRELVNEKGRRDIPTGRKPITYGLNNTSIYGLGVDLEIPDLRIALYDLSRRKIASKGTYVDLDDLQERPVPHLTDKLNHELQGLIYHEGLDESSIVGAGIAASGVVQEGSFRPFSRFESPSDIELKGPLEDKLGFPTSFGNDVDLQLLSELDRLGPIEDPGHVALYFSARLSGKRQPTVRIGGSIAIGGELFLGGEGSAGEFGHMSISSAGNSRTPETKCGNTNCLESFVNDELSDSDGFAVPKSVVDAIQQNIKDLVFAFSPSLIIVDLDAFPEITGQVMEELEVFTDGLKETMGLDKVEIREPLDKDRSVTRGAVINYFNKSLLDPKEFSTLMRS</sequence>
<dbReference type="Gene3D" id="3.30.420.40">
    <property type="match status" value="2"/>
</dbReference>
<proteinExistence type="predicted"/>
<dbReference type="AlphaFoldDB" id="M1QAG9"/>
<dbReference type="InterPro" id="IPR036390">
    <property type="entry name" value="WH_DNA-bd_sf"/>
</dbReference>
<dbReference type="EMBL" id="JX684077">
    <property type="protein sequence ID" value="AGF92943.1"/>
    <property type="molecule type" value="Genomic_DNA"/>
</dbReference>
<dbReference type="InterPro" id="IPR000600">
    <property type="entry name" value="ROK"/>
</dbReference>
<dbReference type="InterPro" id="IPR036388">
    <property type="entry name" value="WH-like_DNA-bd_sf"/>
</dbReference>
<protein>
    <submittedName>
        <fullName evidence="1">ROK family protein</fullName>
    </submittedName>
</protein>
<accession>M1QAG9</accession>
<dbReference type="PANTHER" id="PTHR18964:SF149">
    <property type="entry name" value="BIFUNCTIONAL UDP-N-ACETYLGLUCOSAMINE 2-EPIMERASE_N-ACETYLMANNOSAMINE KINASE"/>
    <property type="match status" value="1"/>
</dbReference>
<reference evidence="1" key="1">
    <citation type="journal article" date="2013" name="Syst. Appl. Microbiol.">
        <title>New insights into the archaeal diversity of a hypersaline microbial mat obtained by a metagenomic approach.</title>
        <authorList>
            <person name="Lopez-Lopez A."/>
            <person name="Richter M."/>
            <person name="Pena A."/>
            <person name="Tamames J."/>
            <person name="Rossello-Mora R."/>
        </authorList>
    </citation>
    <scope>NUCLEOTIDE SEQUENCE</scope>
</reference>
<dbReference type="InterPro" id="IPR043129">
    <property type="entry name" value="ATPase_NBD"/>
</dbReference>
<dbReference type="SUPFAM" id="SSF46785">
    <property type="entry name" value="Winged helix' DNA-binding domain"/>
    <property type="match status" value="1"/>
</dbReference>
<dbReference type="Gene3D" id="1.10.10.10">
    <property type="entry name" value="Winged helix-like DNA-binding domain superfamily/Winged helix DNA-binding domain"/>
    <property type="match status" value="1"/>
</dbReference>
<dbReference type="Pfam" id="PF00480">
    <property type="entry name" value="ROK"/>
    <property type="match status" value="1"/>
</dbReference>
<organism evidence="1">
    <name type="scientific">uncultured organism</name>
    <dbReference type="NCBI Taxonomy" id="155900"/>
    <lineage>
        <taxon>unclassified sequences</taxon>
        <taxon>environmental samples</taxon>
    </lineage>
</organism>